<proteinExistence type="predicted"/>
<reference evidence="5" key="1">
    <citation type="submission" date="2023-04" db="EMBL/GenBank/DDBJ databases">
        <title>Phytophthora lilii NBRC 32176.</title>
        <authorList>
            <person name="Ichikawa N."/>
            <person name="Sato H."/>
            <person name="Tonouchi N."/>
        </authorList>
    </citation>
    <scope>NUCLEOTIDE SEQUENCE</scope>
    <source>
        <strain evidence="5">NBRC 32176</strain>
    </source>
</reference>
<evidence type="ECO:0000256" key="1">
    <source>
        <dbReference type="ARBA" id="ARBA00022614"/>
    </source>
</evidence>
<accession>A0A9W6TC55</accession>
<dbReference type="SUPFAM" id="SSF52058">
    <property type="entry name" value="L domain-like"/>
    <property type="match status" value="1"/>
</dbReference>
<dbReference type="PROSITE" id="PS51450">
    <property type="entry name" value="LRR"/>
    <property type="match status" value="1"/>
</dbReference>
<dbReference type="EMBL" id="BSXW01000072">
    <property type="protein sequence ID" value="GMF11293.1"/>
    <property type="molecule type" value="Genomic_DNA"/>
</dbReference>
<feature type="compositionally biased region" description="Basic and acidic residues" evidence="3">
    <location>
        <begin position="55"/>
        <end position="64"/>
    </location>
</feature>
<gene>
    <name evidence="5" type="ORF">Plil01_000201300</name>
</gene>
<dbReference type="PANTHER" id="PTHR48051:SF1">
    <property type="entry name" value="RAS SUPPRESSOR PROTEIN 1"/>
    <property type="match status" value="1"/>
</dbReference>
<keyword evidence="2" id="KW-0677">Repeat</keyword>
<feature type="compositionally biased region" description="Low complexity" evidence="3">
    <location>
        <begin position="26"/>
        <end position="41"/>
    </location>
</feature>
<keyword evidence="1" id="KW-0433">Leucine-rich repeat</keyword>
<protein>
    <submittedName>
        <fullName evidence="5">Unnamed protein product</fullName>
    </submittedName>
</protein>
<dbReference type="Proteomes" id="UP001165083">
    <property type="component" value="Unassembled WGS sequence"/>
</dbReference>
<feature type="region of interest" description="Disordered" evidence="3">
    <location>
        <begin position="22"/>
        <end position="70"/>
    </location>
</feature>
<evidence type="ECO:0000256" key="2">
    <source>
        <dbReference type="ARBA" id="ARBA00022737"/>
    </source>
</evidence>
<comment type="caution">
    <text evidence="5">The sequence shown here is derived from an EMBL/GenBank/DDBJ whole genome shotgun (WGS) entry which is preliminary data.</text>
</comment>
<dbReference type="InterPro" id="IPR032675">
    <property type="entry name" value="LRR_dom_sf"/>
</dbReference>
<dbReference type="InterPro" id="IPR001611">
    <property type="entry name" value="Leu-rich_rpt"/>
</dbReference>
<feature type="domain" description="Disease resistance R13L4/SHOC-2-like LRR" evidence="4">
    <location>
        <begin position="198"/>
        <end position="294"/>
    </location>
</feature>
<organism evidence="5 6">
    <name type="scientific">Phytophthora lilii</name>
    <dbReference type="NCBI Taxonomy" id="2077276"/>
    <lineage>
        <taxon>Eukaryota</taxon>
        <taxon>Sar</taxon>
        <taxon>Stramenopiles</taxon>
        <taxon>Oomycota</taxon>
        <taxon>Peronosporomycetes</taxon>
        <taxon>Peronosporales</taxon>
        <taxon>Peronosporaceae</taxon>
        <taxon>Phytophthora</taxon>
    </lineage>
</organism>
<dbReference type="SMART" id="SM00369">
    <property type="entry name" value="LRR_TYP"/>
    <property type="match status" value="6"/>
</dbReference>
<dbReference type="InterPro" id="IPR003591">
    <property type="entry name" value="Leu-rich_rpt_typical-subtyp"/>
</dbReference>
<evidence type="ECO:0000256" key="3">
    <source>
        <dbReference type="SAM" id="MobiDB-lite"/>
    </source>
</evidence>
<dbReference type="InterPro" id="IPR050216">
    <property type="entry name" value="LRR_domain-containing"/>
</dbReference>
<dbReference type="Pfam" id="PF23598">
    <property type="entry name" value="LRR_14"/>
    <property type="match status" value="1"/>
</dbReference>
<name>A0A9W6TC55_9STRA</name>
<sequence length="388" mass="43298">MNIHHDAPLSRTHNVAAATHISHTHPASASRAPSAGSLRSRGSSKRNQNQKGKKLHPDGTDTLKSDQAAHGSVLTKRLASAVRTKRLDLSLPRQFLASSEPSAQSQPLRLLPFQIFPSAIIEHVKQGHHLNELWLTNHHIGSLPAEISVFTKLRVLNLSGNALTALPEELCHLTSLEALHLEKNRLQAVPAKVVFPPQLRELRLDNNQLSIFPTQITKLRLLNRLGLSHNQLKVLPEQIHRLRNLVELDMDYNRLDVDLPDGFAALQRLERLGLEGNYLAEKPTILNRLPALSYIRLSGNRGKHFLRIRTGGINISGSRGDILSVPKRHDGYFQCVETRTEIHDNDEADPSHKPRILQGLIPCSDQNLLNMMAHETCVSQAAIFNEVL</sequence>
<evidence type="ECO:0000259" key="4">
    <source>
        <dbReference type="Pfam" id="PF23598"/>
    </source>
</evidence>
<evidence type="ECO:0000313" key="6">
    <source>
        <dbReference type="Proteomes" id="UP001165083"/>
    </source>
</evidence>
<evidence type="ECO:0000313" key="5">
    <source>
        <dbReference type="EMBL" id="GMF11293.1"/>
    </source>
</evidence>
<dbReference type="Pfam" id="PF13855">
    <property type="entry name" value="LRR_8"/>
    <property type="match status" value="1"/>
</dbReference>
<keyword evidence="6" id="KW-1185">Reference proteome</keyword>
<dbReference type="InterPro" id="IPR055414">
    <property type="entry name" value="LRR_R13L4/SHOC2-like"/>
</dbReference>
<dbReference type="Gene3D" id="3.80.10.10">
    <property type="entry name" value="Ribonuclease Inhibitor"/>
    <property type="match status" value="1"/>
</dbReference>
<dbReference type="GO" id="GO:0005737">
    <property type="term" value="C:cytoplasm"/>
    <property type="evidence" value="ECO:0007669"/>
    <property type="project" value="TreeGrafter"/>
</dbReference>
<dbReference type="PANTHER" id="PTHR48051">
    <property type="match status" value="1"/>
</dbReference>
<dbReference type="OrthoDB" id="167151at2759"/>
<dbReference type="AlphaFoldDB" id="A0A9W6TC55"/>
<dbReference type="SMART" id="SM00364">
    <property type="entry name" value="LRR_BAC"/>
    <property type="match status" value="5"/>
</dbReference>